<dbReference type="Pfam" id="PF01176">
    <property type="entry name" value="eIF-1a"/>
    <property type="match status" value="1"/>
</dbReference>
<dbReference type="PANTHER" id="PTHR33370">
    <property type="entry name" value="TRANSLATION INITIATION FACTOR IF-1, CHLOROPLASTIC"/>
    <property type="match status" value="1"/>
</dbReference>
<evidence type="ECO:0000256" key="4">
    <source>
        <dbReference type="HAMAP-Rule" id="MF_00075"/>
    </source>
</evidence>
<dbReference type="InterPro" id="IPR006196">
    <property type="entry name" value="RNA-binding_domain_S1_IF1"/>
</dbReference>
<comment type="subunit">
    <text evidence="4">Component of the 30S ribosomal translation pre-initiation complex which assembles on the 30S ribosome in the order IF-2 and IF-3, IF-1 and N-formylmethionyl-tRNA(fMet); mRNA recruitment can occur at any time during PIC assembly.</text>
</comment>
<dbReference type="HAMAP" id="MF_00075">
    <property type="entry name" value="IF_1"/>
    <property type="match status" value="1"/>
</dbReference>
<comment type="subcellular location">
    <subcellularLocation>
        <location evidence="4">Cytoplasm</location>
    </subcellularLocation>
</comment>
<dbReference type="GO" id="GO:0003743">
    <property type="term" value="F:translation initiation factor activity"/>
    <property type="evidence" value="ECO:0007669"/>
    <property type="project" value="UniProtKB-KW"/>
</dbReference>
<dbReference type="PANTHER" id="PTHR33370:SF1">
    <property type="entry name" value="TRANSLATION INITIATION FACTOR IF-1, CHLOROPLASTIC"/>
    <property type="match status" value="1"/>
</dbReference>
<keyword evidence="4" id="KW-0694">RNA-binding</keyword>
<evidence type="ECO:0000256" key="2">
    <source>
        <dbReference type="ARBA" id="ARBA00022540"/>
    </source>
</evidence>
<dbReference type="CDD" id="cd04451">
    <property type="entry name" value="S1_IF1"/>
    <property type="match status" value="1"/>
</dbReference>
<keyword evidence="2 4" id="KW-0396">Initiation factor</keyword>
<evidence type="ECO:0000256" key="5">
    <source>
        <dbReference type="NCBIfam" id="TIGR00008"/>
    </source>
</evidence>
<accession>A0ABN6N2P3</accession>
<keyword evidence="4" id="KW-0963">Cytoplasm</keyword>
<proteinExistence type="inferred from homology"/>
<evidence type="ECO:0000256" key="1">
    <source>
        <dbReference type="ARBA" id="ARBA00010939"/>
    </source>
</evidence>
<name>A0ABN6N2P3_9BACT</name>
<dbReference type="Gene3D" id="2.40.50.140">
    <property type="entry name" value="Nucleic acid-binding proteins"/>
    <property type="match status" value="1"/>
</dbReference>
<dbReference type="RefSeq" id="WP_059437797.1">
    <property type="nucleotide sequence ID" value="NZ_AP025591.1"/>
</dbReference>
<feature type="domain" description="S1-like" evidence="6">
    <location>
        <begin position="1"/>
        <end position="73"/>
    </location>
</feature>
<evidence type="ECO:0000313" key="8">
    <source>
        <dbReference type="Proteomes" id="UP001162891"/>
    </source>
</evidence>
<keyword evidence="8" id="KW-1185">Reference proteome</keyword>
<evidence type="ECO:0000256" key="3">
    <source>
        <dbReference type="ARBA" id="ARBA00022917"/>
    </source>
</evidence>
<sequence>MSEKEAGIEVQGTVEEALAGGMYRVKVDQGPVVLAYASGKMKKFHIRIIPGDRVKLELSPYDLTRGRITYRDK</sequence>
<dbReference type="SUPFAM" id="SSF50249">
    <property type="entry name" value="Nucleic acid-binding proteins"/>
    <property type="match status" value="1"/>
</dbReference>
<dbReference type="PROSITE" id="PS50832">
    <property type="entry name" value="S1_IF1_TYPE"/>
    <property type="match status" value="1"/>
</dbReference>
<reference evidence="8" key="1">
    <citation type="journal article" date="2022" name="Int. J. Syst. Evol. Microbiol.">
        <title>Anaeromyxobacter oryzae sp. nov., Anaeromyxobacter diazotrophicus sp. nov. and Anaeromyxobacter paludicola sp. nov., isolated from paddy soils.</title>
        <authorList>
            <person name="Itoh H."/>
            <person name="Xu Z."/>
            <person name="Mise K."/>
            <person name="Masuda Y."/>
            <person name="Ushijima N."/>
            <person name="Hayakawa C."/>
            <person name="Shiratori Y."/>
            <person name="Senoo K."/>
        </authorList>
    </citation>
    <scope>NUCLEOTIDE SEQUENCE [LARGE SCALE GENOMIC DNA]</scope>
    <source>
        <strain evidence="8">Red232</strain>
    </source>
</reference>
<evidence type="ECO:0000259" key="6">
    <source>
        <dbReference type="PROSITE" id="PS50832"/>
    </source>
</evidence>
<organism evidence="7 8">
    <name type="scientific">Anaeromyxobacter oryzae</name>
    <dbReference type="NCBI Taxonomy" id="2918170"/>
    <lineage>
        <taxon>Bacteria</taxon>
        <taxon>Pseudomonadati</taxon>
        <taxon>Myxococcota</taxon>
        <taxon>Myxococcia</taxon>
        <taxon>Myxococcales</taxon>
        <taxon>Cystobacterineae</taxon>
        <taxon>Anaeromyxobacteraceae</taxon>
        <taxon>Anaeromyxobacter</taxon>
    </lineage>
</organism>
<keyword evidence="3 4" id="KW-0648">Protein biosynthesis</keyword>
<dbReference type="NCBIfam" id="TIGR00008">
    <property type="entry name" value="infA"/>
    <property type="match status" value="1"/>
</dbReference>
<keyword evidence="4" id="KW-0699">rRNA-binding</keyword>
<comment type="function">
    <text evidence="4">One of the essential components for the initiation of protein synthesis. Stabilizes the binding of IF-2 and IF-3 on the 30S subunit to which N-formylmethionyl-tRNA(fMet) subsequently binds. Helps modulate mRNA selection, yielding the 30S pre-initiation complex (PIC). Upon addition of the 50S ribosomal subunit IF-1, IF-2 and IF-3 are released leaving the mature 70S translation initiation complex.</text>
</comment>
<dbReference type="InterPro" id="IPR012340">
    <property type="entry name" value="NA-bd_OB-fold"/>
</dbReference>
<evidence type="ECO:0000313" key="7">
    <source>
        <dbReference type="EMBL" id="BDG06133.1"/>
    </source>
</evidence>
<protein>
    <recommendedName>
        <fullName evidence="4 5">Translation initiation factor IF-1</fullName>
    </recommendedName>
</protein>
<dbReference type="EMBL" id="AP025591">
    <property type="protein sequence ID" value="BDG06133.1"/>
    <property type="molecule type" value="Genomic_DNA"/>
</dbReference>
<comment type="similarity">
    <text evidence="1 4">Belongs to the IF-1 family.</text>
</comment>
<gene>
    <name evidence="7" type="primary">infA1_2</name>
    <name evidence="4" type="synonym">infA</name>
    <name evidence="7" type="ORF">AMOR_51290</name>
</gene>
<dbReference type="InterPro" id="IPR004368">
    <property type="entry name" value="TIF_IF1"/>
</dbReference>
<dbReference type="Proteomes" id="UP001162891">
    <property type="component" value="Chromosome"/>
</dbReference>